<dbReference type="Pfam" id="PF00753">
    <property type="entry name" value="Lactamase_B"/>
    <property type="match status" value="1"/>
</dbReference>
<dbReference type="WBParaSite" id="HDID_0000950701-mRNA-1">
    <property type="protein sequence ID" value="HDID_0000950701-mRNA-1"/>
    <property type="gene ID" value="HDID_0000950701"/>
</dbReference>
<dbReference type="PANTHER" id="PTHR23131:SF0">
    <property type="entry name" value="ENDORIBONUCLEASE LACTB2"/>
    <property type="match status" value="1"/>
</dbReference>
<dbReference type="EMBL" id="UYSG01011305">
    <property type="protein sequence ID" value="VDL61881.1"/>
    <property type="molecule type" value="Genomic_DNA"/>
</dbReference>
<dbReference type="STRING" id="6216.A0A0R3SVB7"/>
<name>A0A0R3SVB7_HYMDI</name>
<dbReference type="Gene3D" id="3.60.15.10">
    <property type="entry name" value="Ribonuclease Z/Hydroxyacylglutathione hydrolase-like"/>
    <property type="match status" value="1"/>
</dbReference>
<feature type="domain" description="Metallo-beta-lactamase" evidence="1">
    <location>
        <begin position="21"/>
        <end position="218"/>
    </location>
</feature>
<accession>A0A0R3SVB7</accession>
<organism evidence="4">
    <name type="scientific">Hymenolepis diminuta</name>
    <name type="common">Rat tapeworm</name>
    <dbReference type="NCBI Taxonomy" id="6216"/>
    <lineage>
        <taxon>Eukaryota</taxon>
        <taxon>Metazoa</taxon>
        <taxon>Spiralia</taxon>
        <taxon>Lophotrochozoa</taxon>
        <taxon>Platyhelminthes</taxon>
        <taxon>Cestoda</taxon>
        <taxon>Eucestoda</taxon>
        <taxon>Cyclophyllidea</taxon>
        <taxon>Hymenolepididae</taxon>
        <taxon>Hymenolepis</taxon>
    </lineage>
</organism>
<reference evidence="4" key="1">
    <citation type="submission" date="2017-02" db="UniProtKB">
        <authorList>
            <consortium name="WormBaseParasite"/>
        </authorList>
    </citation>
    <scope>IDENTIFICATION</scope>
</reference>
<dbReference type="SUPFAM" id="SSF56281">
    <property type="entry name" value="Metallo-hydrolase/oxidoreductase"/>
    <property type="match status" value="1"/>
</dbReference>
<sequence length="360" mass="40519">MGTPYPQLPNVSIVHPNVTRGTNSYLVGSETGSRILIDTTGGEISTINQYVSVLKAILEPKDGFSHKPEPPVSELLLTHWHPDHTEGIEAVQKLIKSLTPSKPDFHLEAYKSPEGPDLKSIGYYDGPLNMLNESMTFSPPGTPSIRLKPIFTPGHSVDHMCFAMYVNDIVECVFVGDLLLGFGTTIVLDLPAYMHSLEVLREFVVKCNNPKLCFLPAHGDVIADPLMKIEEYKSFRMRHIHKTREGILQNPSNTWLSEDKLIEQIYPTTGTKMKQMIGNNLRQCLFWHQANEKSFTISDPITASSKEPRTEKDFKAATAIARPGYLPEVLHEEWLWKWNAVGQNDCNNHIDHQPIDNDHA</sequence>
<dbReference type="InterPro" id="IPR050662">
    <property type="entry name" value="Sec-metab_biosynth-thioest"/>
</dbReference>
<dbReference type="InterPro" id="IPR036866">
    <property type="entry name" value="RibonucZ/Hydroxyglut_hydro"/>
</dbReference>
<dbReference type="SMART" id="SM00849">
    <property type="entry name" value="Lactamase_B"/>
    <property type="match status" value="1"/>
</dbReference>
<dbReference type="AlphaFoldDB" id="A0A0R3SVB7"/>
<evidence type="ECO:0000313" key="4">
    <source>
        <dbReference type="WBParaSite" id="HDID_0000950701-mRNA-1"/>
    </source>
</evidence>
<dbReference type="OrthoDB" id="17458at2759"/>
<evidence type="ECO:0000313" key="3">
    <source>
        <dbReference type="Proteomes" id="UP000274504"/>
    </source>
</evidence>
<dbReference type="Proteomes" id="UP000274504">
    <property type="component" value="Unassembled WGS sequence"/>
</dbReference>
<dbReference type="PANTHER" id="PTHR23131">
    <property type="entry name" value="ENDORIBONUCLEASE LACTB2"/>
    <property type="match status" value="1"/>
</dbReference>
<protein>
    <submittedName>
        <fullName evidence="4">Lactamase_B domain-containing protein</fullName>
    </submittedName>
</protein>
<evidence type="ECO:0000313" key="2">
    <source>
        <dbReference type="EMBL" id="VDL61881.1"/>
    </source>
</evidence>
<dbReference type="InterPro" id="IPR001279">
    <property type="entry name" value="Metallo-B-lactamas"/>
</dbReference>
<proteinExistence type="predicted"/>
<evidence type="ECO:0000259" key="1">
    <source>
        <dbReference type="SMART" id="SM00849"/>
    </source>
</evidence>
<gene>
    <name evidence="2" type="ORF">HDID_LOCUS9505</name>
</gene>
<reference evidence="2 3" key="2">
    <citation type="submission" date="2018-11" db="EMBL/GenBank/DDBJ databases">
        <authorList>
            <consortium name="Pathogen Informatics"/>
        </authorList>
    </citation>
    <scope>NUCLEOTIDE SEQUENCE [LARGE SCALE GENOMIC DNA]</scope>
</reference>